<feature type="transmembrane region" description="Helical" evidence="6">
    <location>
        <begin position="492"/>
        <end position="510"/>
    </location>
</feature>
<evidence type="ECO:0008006" key="9">
    <source>
        <dbReference type="Google" id="ProtNLM"/>
    </source>
</evidence>
<keyword evidence="4 6" id="KW-1133">Transmembrane helix</keyword>
<dbReference type="PANTHER" id="PTHR33529:SF6">
    <property type="entry name" value="YJGP_YJGQ FAMILY PERMEASE"/>
    <property type="match status" value="1"/>
</dbReference>
<organism evidence="7 8">
    <name type="scientific">Fulvitalea axinellae</name>
    <dbReference type="NCBI Taxonomy" id="1182444"/>
    <lineage>
        <taxon>Bacteria</taxon>
        <taxon>Pseudomonadati</taxon>
        <taxon>Bacteroidota</taxon>
        <taxon>Cytophagia</taxon>
        <taxon>Cytophagales</taxon>
        <taxon>Persicobacteraceae</taxon>
        <taxon>Fulvitalea</taxon>
    </lineage>
</organism>
<keyword evidence="3 6" id="KW-0812">Transmembrane</keyword>
<evidence type="ECO:0000256" key="5">
    <source>
        <dbReference type="ARBA" id="ARBA00023136"/>
    </source>
</evidence>
<evidence type="ECO:0000313" key="7">
    <source>
        <dbReference type="EMBL" id="BDD10152.1"/>
    </source>
</evidence>
<proteinExistence type="predicted"/>
<dbReference type="Proteomes" id="UP001348817">
    <property type="component" value="Chromosome"/>
</dbReference>
<keyword evidence="2" id="KW-1003">Cell membrane</keyword>
<feature type="transmembrane region" description="Helical" evidence="6">
    <location>
        <begin position="103"/>
        <end position="130"/>
    </location>
</feature>
<dbReference type="InterPro" id="IPR005495">
    <property type="entry name" value="LptG/LptF_permease"/>
</dbReference>
<feature type="transmembrane region" description="Helical" evidence="6">
    <location>
        <begin position="44"/>
        <end position="65"/>
    </location>
</feature>
<evidence type="ECO:0000256" key="6">
    <source>
        <dbReference type="SAM" id="Phobius"/>
    </source>
</evidence>
<accession>A0AAU9CQB4</accession>
<feature type="transmembrane region" description="Helical" evidence="6">
    <location>
        <begin position="522"/>
        <end position="543"/>
    </location>
</feature>
<evidence type="ECO:0000256" key="2">
    <source>
        <dbReference type="ARBA" id="ARBA00022475"/>
    </source>
</evidence>
<comment type="subcellular location">
    <subcellularLocation>
        <location evidence="1">Cell membrane</location>
        <topology evidence="1">Multi-pass membrane protein</topology>
    </subcellularLocation>
</comment>
<evidence type="ECO:0000256" key="1">
    <source>
        <dbReference type="ARBA" id="ARBA00004651"/>
    </source>
</evidence>
<dbReference type="AlphaFoldDB" id="A0AAU9CQB4"/>
<protein>
    <recommendedName>
        <fullName evidence="9">YjgP/YjgQ family permease</fullName>
    </recommendedName>
</protein>
<sequence>MKKIDKLVLWAFIKPFFLTFFIVLFILLMQFLLRYFDDLVGKDLGFAVISELVVYMAVFLSPQAFPLSILLASLMTYGNLGEHFELTAVKAAGVSLIRTLRPIFVFAILLSTFAFYVNGFVVPAVNLRFFRLLYDVKQKKAAMQIPPGVFYNDLKNYSIKIGSRTEEGILHDVLIYDHSSTPSSNKSLTLADSGKMYTVASGSSLVFELYSGNVYDEKPLKNSGRKRSYGKKKLPLTHAEFDTLKMIVDLSSLALGNTDEKAFQGHRMTLALPALSAQIDSLREDAGDKVYMNFRKVKTYFNYHLKGGVEIPERFLKAHEAVLERRRRRSRKSAKDLGEEFAKDQMAVDSLEKLARRGSLADSAKIKSLEKTLRTDAKIEDTAIASTLPKDTVVEEAQKYIVPLDTSLAYLAKVDASIIKRKREKQAYDYAKGQVSNIKSTLSGEEVLFKSRRRTLAKAEIERMKRYAGAFACLIMFLVGAPLGSIIKKGGLGVPVLVSIIFFIFYYVISSSGERMARAGTISPWLGVWMANMALLPVGLFFLRQAKNDARLFDSDFYIVVFNRVKDRFFKKKKKAKA</sequence>
<dbReference type="GO" id="GO:0015920">
    <property type="term" value="P:lipopolysaccharide transport"/>
    <property type="evidence" value="ECO:0007669"/>
    <property type="project" value="TreeGrafter"/>
</dbReference>
<dbReference type="EMBL" id="AP025314">
    <property type="protein sequence ID" value="BDD10152.1"/>
    <property type="molecule type" value="Genomic_DNA"/>
</dbReference>
<dbReference type="KEGG" id="fax:FUAX_25840"/>
<feature type="transmembrane region" description="Helical" evidence="6">
    <location>
        <begin position="467"/>
        <end position="486"/>
    </location>
</feature>
<name>A0AAU9CQB4_9BACT</name>
<evidence type="ECO:0000313" key="8">
    <source>
        <dbReference type="Proteomes" id="UP001348817"/>
    </source>
</evidence>
<dbReference type="PANTHER" id="PTHR33529">
    <property type="entry name" value="SLR0882 PROTEIN-RELATED"/>
    <property type="match status" value="1"/>
</dbReference>
<dbReference type="GO" id="GO:0043190">
    <property type="term" value="C:ATP-binding cassette (ABC) transporter complex"/>
    <property type="evidence" value="ECO:0007669"/>
    <property type="project" value="TreeGrafter"/>
</dbReference>
<gene>
    <name evidence="7" type="ORF">FUAX_25840</name>
</gene>
<dbReference type="Pfam" id="PF03739">
    <property type="entry name" value="LptF_LptG"/>
    <property type="match status" value="2"/>
</dbReference>
<evidence type="ECO:0000256" key="3">
    <source>
        <dbReference type="ARBA" id="ARBA00022692"/>
    </source>
</evidence>
<dbReference type="RefSeq" id="WP_338391726.1">
    <property type="nucleotide sequence ID" value="NZ_AP025314.1"/>
</dbReference>
<feature type="transmembrane region" description="Helical" evidence="6">
    <location>
        <begin position="12"/>
        <end position="32"/>
    </location>
</feature>
<reference evidence="7 8" key="1">
    <citation type="submission" date="2021-12" db="EMBL/GenBank/DDBJ databases">
        <title>Genome sequencing of bacteria with rrn-lacking chromosome and rrn-plasmid.</title>
        <authorList>
            <person name="Anda M."/>
            <person name="Iwasaki W."/>
        </authorList>
    </citation>
    <scope>NUCLEOTIDE SEQUENCE [LARGE SCALE GENOMIC DNA]</scope>
    <source>
        <strain evidence="7 8">DSM 100852</strain>
    </source>
</reference>
<evidence type="ECO:0000256" key="4">
    <source>
        <dbReference type="ARBA" id="ARBA00022989"/>
    </source>
</evidence>
<keyword evidence="5 6" id="KW-0472">Membrane</keyword>
<keyword evidence="8" id="KW-1185">Reference proteome</keyword>